<reference evidence="1 2" key="1">
    <citation type="submission" date="2019-08" db="EMBL/GenBank/DDBJ databases">
        <title>In-depth cultivation of the pig gut microbiome towards novel bacterial diversity and tailored functional studies.</title>
        <authorList>
            <person name="Wylensek D."/>
            <person name="Hitch T.C.A."/>
            <person name="Clavel T."/>
        </authorList>
    </citation>
    <scope>NUCLEOTIDE SEQUENCE [LARGE SCALE GENOMIC DNA]</scope>
    <source>
        <strain evidence="1 2">LKV-178-WT-2A</strain>
    </source>
</reference>
<dbReference type="AlphaFoldDB" id="A0A7K0KCV9"/>
<gene>
    <name evidence="1" type="ORF">FYJ73_00855</name>
</gene>
<dbReference type="PROSITE" id="PS51257">
    <property type="entry name" value="PROKAR_LIPOPROTEIN"/>
    <property type="match status" value="1"/>
</dbReference>
<protein>
    <recommendedName>
        <fullName evidence="3">Aspartyl protease</fullName>
    </recommendedName>
</protein>
<evidence type="ECO:0000313" key="1">
    <source>
        <dbReference type="EMBL" id="MST83250.1"/>
    </source>
</evidence>
<keyword evidence="2" id="KW-1185">Reference proteome</keyword>
<dbReference type="Gene3D" id="2.40.70.10">
    <property type="entry name" value="Acid Proteases"/>
    <property type="match status" value="1"/>
</dbReference>
<evidence type="ECO:0008006" key="3">
    <source>
        <dbReference type="Google" id="ProtNLM"/>
    </source>
</evidence>
<evidence type="ECO:0000313" key="2">
    <source>
        <dbReference type="Proteomes" id="UP000438914"/>
    </source>
</evidence>
<dbReference type="InterPro" id="IPR021109">
    <property type="entry name" value="Peptidase_aspartic_dom_sf"/>
</dbReference>
<dbReference type="Proteomes" id="UP000438914">
    <property type="component" value="Unassembled WGS sequence"/>
</dbReference>
<dbReference type="Pfam" id="PF13650">
    <property type="entry name" value="Asp_protease_2"/>
    <property type="match status" value="1"/>
</dbReference>
<dbReference type="EMBL" id="VUNG01000001">
    <property type="protein sequence ID" value="MST83250.1"/>
    <property type="molecule type" value="Genomic_DNA"/>
</dbReference>
<proteinExistence type="predicted"/>
<dbReference type="RefSeq" id="WP_154532663.1">
    <property type="nucleotide sequence ID" value="NZ_VUNG01000001.1"/>
</dbReference>
<organism evidence="1 2">
    <name type="scientific">Hallella mizrahii</name>
    <dbReference type="NCBI Taxonomy" id="2606637"/>
    <lineage>
        <taxon>Bacteria</taxon>
        <taxon>Pseudomonadati</taxon>
        <taxon>Bacteroidota</taxon>
        <taxon>Bacteroidia</taxon>
        <taxon>Bacteroidales</taxon>
        <taxon>Prevotellaceae</taxon>
        <taxon>Hallella</taxon>
    </lineage>
</organism>
<sequence length="194" mass="21458">MNRILLLVLCCCVLILFSCESKKKKNIVFYDTDISDTTATKVEPPSVQDVYDSIEVEYAKDENTIAVPFTEQGGVKLVDVTVNDEFTVPMILDSGCSTTLISIAEARYLYEKGCFSQEDFLGVAQSQIADGRIVENMVINLRQLVIGNKIVCYNVKATVSNNAQAPLLLGNEVLDRAPSYSVDNVNKQVVFKLN</sequence>
<accession>A0A7K0KCV9</accession>
<name>A0A7K0KCV9_9BACT</name>
<comment type="caution">
    <text evidence="1">The sequence shown here is derived from an EMBL/GenBank/DDBJ whole genome shotgun (WGS) entry which is preliminary data.</text>
</comment>